<dbReference type="Gene3D" id="1.25.40.20">
    <property type="entry name" value="Ankyrin repeat-containing domain"/>
    <property type="match status" value="1"/>
</dbReference>
<dbReference type="Pfam" id="PF13637">
    <property type="entry name" value="Ank_4"/>
    <property type="match status" value="1"/>
</dbReference>
<dbReference type="Proteomes" id="UP000332933">
    <property type="component" value="Unassembled WGS sequence"/>
</dbReference>
<reference evidence="1" key="2">
    <citation type="submission" date="2019-06" db="EMBL/GenBank/DDBJ databases">
        <title>Genomics analysis of Aphanomyces spp. identifies a new class of oomycete effector associated with host adaptation.</title>
        <authorList>
            <person name="Gaulin E."/>
        </authorList>
    </citation>
    <scope>NUCLEOTIDE SEQUENCE</scope>
    <source>
        <strain evidence="1">CBS 578.67</strain>
    </source>
</reference>
<proteinExistence type="predicted"/>
<protein>
    <submittedName>
        <fullName evidence="2">Aste57867_14579 protein</fullName>
    </submittedName>
</protein>
<evidence type="ECO:0000313" key="2">
    <source>
        <dbReference type="EMBL" id="VFT91398.1"/>
    </source>
</evidence>
<keyword evidence="3" id="KW-1185">Reference proteome</keyword>
<dbReference type="SUPFAM" id="SSF48403">
    <property type="entry name" value="Ankyrin repeat"/>
    <property type="match status" value="1"/>
</dbReference>
<organism evidence="2 3">
    <name type="scientific">Aphanomyces stellatus</name>
    <dbReference type="NCBI Taxonomy" id="120398"/>
    <lineage>
        <taxon>Eukaryota</taxon>
        <taxon>Sar</taxon>
        <taxon>Stramenopiles</taxon>
        <taxon>Oomycota</taxon>
        <taxon>Saprolegniomycetes</taxon>
        <taxon>Saprolegniales</taxon>
        <taxon>Verrucalvaceae</taxon>
        <taxon>Aphanomyces</taxon>
    </lineage>
</organism>
<dbReference type="PANTHER" id="PTHR46586:SF3">
    <property type="entry name" value="ANKYRIN REPEAT-CONTAINING PROTEIN"/>
    <property type="match status" value="1"/>
</dbReference>
<dbReference type="InterPro" id="IPR036770">
    <property type="entry name" value="Ankyrin_rpt-contain_sf"/>
</dbReference>
<dbReference type="InterPro" id="IPR002110">
    <property type="entry name" value="Ankyrin_rpt"/>
</dbReference>
<gene>
    <name evidence="2" type="primary">Aste57867_14579</name>
    <name evidence="1" type="ORF">As57867_014525</name>
    <name evidence="2" type="ORF">ASTE57867_14579</name>
</gene>
<dbReference type="EMBL" id="CAADRA010005583">
    <property type="protein sequence ID" value="VFT91398.1"/>
    <property type="molecule type" value="Genomic_DNA"/>
</dbReference>
<reference evidence="2 3" key="1">
    <citation type="submission" date="2019-03" db="EMBL/GenBank/DDBJ databases">
        <authorList>
            <person name="Gaulin E."/>
            <person name="Dumas B."/>
        </authorList>
    </citation>
    <scope>NUCLEOTIDE SEQUENCE [LARGE SCALE GENOMIC DNA]</scope>
    <source>
        <strain evidence="2">CBS 568.67</strain>
    </source>
</reference>
<dbReference type="AlphaFoldDB" id="A0A485L1U9"/>
<evidence type="ECO:0000313" key="1">
    <source>
        <dbReference type="EMBL" id="KAF0694539.1"/>
    </source>
</evidence>
<dbReference type="EMBL" id="VJMH01005562">
    <property type="protein sequence ID" value="KAF0694539.1"/>
    <property type="molecule type" value="Genomic_DNA"/>
</dbReference>
<sequence>MSKGAIAVLLSEDLFDRIKVFQHGMHLDMRPLKALTPVSPGILQGCSHLTNECRAAMERIDALLTPWYAAHGTSRIPCLFRWFKHTYGVVATHAAYFGKLETLEYLHDVYTIRFFRDLPLWNVAAANGHLHVLGFLHTHLYVSYYQSAALTCAGASGALAAVDWLHSHSILCDIIDAQDMAAEFGQLEVLQWLHARGIGEITTWGMDRAAKNGHIDVLAWLYDHTNVTCTTNAMDDAARNGHLDALEWLHAHQSKGATNASVQYAAEHGHTDVVLWLLVHQPQMTKTALAMEAAAHRGHLEVVQALHDFGWPSTKRVMERAAAGGHLHVLQWLRANRTEGCTTAAMDDAAREGHLEVVQWLHEHYEKVGCSMDAMDSAAMRGHLEVVLWLHRHRREGCSDRGLFYAIQSGQLEMVQWFSRHRQEFNGAQKKEAGIQARRQGHTAIAQYLEAAMPNECHCSDCGAMSAKQPSCCIS</sequence>
<dbReference type="InterPro" id="IPR052050">
    <property type="entry name" value="SecEffector_AnkRepeat"/>
</dbReference>
<dbReference type="Pfam" id="PF12796">
    <property type="entry name" value="Ank_2"/>
    <property type="match status" value="1"/>
</dbReference>
<name>A0A485L1U9_9STRA</name>
<dbReference type="OrthoDB" id="88342at2759"/>
<accession>A0A485L1U9</accession>
<evidence type="ECO:0000313" key="3">
    <source>
        <dbReference type="Proteomes" id="UP000332933"/>
    </source>
</evidence>
<dbReference type="PANTHER" id="PTHR46586">
    <property type="entry name" value="ANKYRIN REPEAT-CONTAINING PROTEIN"/>
    <property type="match status" value="1"/>
</dbReference>